<dbReference type="PANTHER" id="PTHR47332">
    <property type="entry name" value="SET DOMAIN-CONTAINING PROTEIN 5"/>
    <property type="match status" value="1"/>
</dbReference>
<evidence type="ECO:0000259" key="2">
    <source>
        <dbReference type="PROSITE" id="PS50280"/>
    </source>
</evidence>
<dbReference type="SMART" id="SM00317">
    <property type="entry name" value="SET"/>
    <property type="match status" value="1"/>
</dbReference>
<dbReference type="PANTHER" id="PTHR47332:SF4">
    <property type="entry name" value="SET DOMAIN-CONTAINING PROTEIN 5"/>
    <property type="match status" value="1"/>
</dbReference>
<feature type="domain" description="SET" evidence="2">
    <location>
        <begin position="66"/>
        <end position="243"/>
    </location>
</feature>
<evidence type="ECO:0000256" key="1">
    <source>
        <dbReference type="SAM" id="MobiDB-lite"/>
    </source>
</evidence>
<dbReference type="Gene3D" id="2.170.270.10">
    <property type="entry name" value="SET domain"/>
    <property type="match status" value="1"/>
</dbReference>
<dbReference type="PROSITE" id="PS50280">
    <property type="entry name" value="SET"/>
    <property type="match status" value="1"/>
</dbReference>
<proteinExistence type="predicted"/>
<dbReference type="InterPro" id="IPR001214">
    <property type="entry name" value="SET_dom"/>
</dbReference>
<feature type="region of interest" description="Disordered" evidence="1">
    <location>
        <begin position="1"/>
        <end position="57"/>
    </location>
</feature>
<feature type="compositionally biased region" description="Basic and acidic residues" evidence="1">
    <location>
        <begin position="392"/>
        <end position="403"/>
    </location>
</feature>
<sequence length="429" mass="49029">MSSPENPGHGELIPEYSYVEEPVPEPTPLKEPNAEEPSPEEPSPKEQSPEKKAPSASYGKLSTKLSKWCEAQFLGANKGYGVVALQDIQAGEIILEEEALIGIDNHSTISRAAQADIKRQYEALPEKKRQAFDRLHCYISDTQRAANEKKMKEIIDDWDLREKYRRDYERAQTFATNCFDVGTSVTQAALFLKASRFNHSCLPTCDFDVRLPYVGGGDVTKSRWHAYAVRDIEKGEELTISYNVRNELREARQRQLRDIWGFTCACEVCDLSEANKARADAHEAHLRNLASDNVWWGRNIYVKRKWEADEVVARLERLEQRIELCRAVQDDGLLWNTLTRAAKFAAALWLRTKDESCLERWKSYMNEARYGLCHRAMDPEENSAWDAEAVEDLEKGEPDKDDIYTESEGGSDDDDDDGEDDTAFDYDYA</sequence>
<dbReference type="Pfam" id="PF00856">
    <property type="entry name" value="SET"/>
    <property type="match status" value="1"/>
</dbReference>
<evidence type="ECO:0000313" key="4">
    <source>
        <dbReference type="Proteomes" id="UP001396898"/>
    </source>
</evidence>
<dbReference type="EMBL" id="JAQQWI010000022">
    <property type="protein sequence ID" value="KAK7995835.1"/>
    <property type="molecule type" value="Genomic_DNA"/>
</dbReference>
<feature type="region of interest" description="Disordered" evidence="1">
    <location>
        <begin position="383"/>
        <end position="429"/>
    </location>
</feature>
<reference evidence="3 4" key="1">
    <citation type="submission" date="2023-01" db="EMBL/GenBank/DDBJ databases">
        <title>Analysis of 21 Apiospora genomes using comparative genomics revels a genus with tremendous synthesis potential of carbohydrate active enzymes and secondary metabolites.</title>
        <authorList>
            <person name="Sorensen T."/>
        </authorList>
    </citation>
    <scope>NUCLEOTIDE SEQUENCE [LARGE SCALE GENOMIC DNA]</scope>
    <source>
        <strain evidence="3 4">CBS 20057</strain>
    </source>
</reference>
<organism evidence="3 4">
    <name type="scientific">Apiospora marii</name>
    <dbReference type="NCBI Taxonomy" id="335849"/>
    <lineage>
        <taxon>Eukaryota</taxon>
        <taxon>Fungi</taxon>
        <taxon>Dikarya</taxon>
        <taxon>Ascomycota</taxon>
        <taxon>Pezizomycotina</taxon>
        <taxon>Sordariomycetes</taxon>
        <taxon>Xylariomycetidae</taxon>
        <taxon>Amphisphaeriales</taxon>
        <taxon>Apiosporaceae</taxon>
        <taxon>Apiospora</taxon>
    </lineage>
</organism>
<feature type="compositionally biased region" description="Basic and acidic residues" evidence="1">
    <location>
        <begin position="42"/>
        <end position="53"/>
    </location>
</feature>
<dbReference type="CDD" id="cd20071">
    <property type="entry name" value="SET_SMYD"/>
    <property type="match status" value="1"/>
</dbReference>
<accession>A0ABR1R1D0</accession>
<gene>
    <name evidence="3" type="ORF">PG991_015302</name>
</gene>
<dbReference type="InterPro" id="IPR053185">
    <property type="entry name" value="SET_domain_protein"/>
</dbReference>
<dbReference type="SUPFAM" id="SSF82199">
    <property type="entry name" value="SET domain"/>
    <property type="match status" value="1"/>
</dbReference>
<evidence type="ECO:0000313" key="3">
    <source>
        <dbReference type="EMBL" id="KAK7995835.1"/>
    </source>
</evidence>
<protein>
    <recommendedName>
        <fullName evidence="2">SET domain-containing protein</fullName>
    </recommendedName>
</protein>
<comment type="caution">
    <text evidence="3">The sequence shown here is derived from an EMBL/GenBank/DDBJ whole genome shotgun (WGS) entry which is preliminary data.</text>
</comment>
<feature type="compositionally biased region" description="Acidic residues" evidence="1">
    <location>
        <begin position="409"/>
        <end position="429"/>
    </location>
</feature>
<keyword evidence="4" id="KW-1185">Reference proteome</keyword>
<dbReference type="Proteomes" id="UP001396898">
    <property type="component" value="Unassembled WGS sequence"/>
</dbReference>
<name>A0ABR1R1D0_9PEZI</name>
<dbReference type="InterPro" id="IPR046341">
    <property type="entry name" value="SET_dom_sf"/>
</dbReference>